<feature type="region of interest" description="Disordered" evidence="2">
    <location>
        <begin position="79"/>
        <end position="114"/>
    </location>
</feature>
<feature type="compositionally biased region" description="Low complexity" evidence="2">
    <location>
        <begin position="387"/>
        <end position="421"/>
    </location>
</feature>
<feature type="region of interest" description="Disordered" evidence="2">
    <location>
        <begin position="629"/>
        <end position="648"/>
    </location>
</feature>
<feature type="compositionally biased region" description="Low complexity" evidence="2">
    <location>
        <begin position="246"/>
        <end position="255"/>
    </location>
</feature>
<evidence type="ECO:0000256" key="2">
    <source>
        <dbReference type="SAM" id="MobiDB-lite"/>
    </source>
</evidence>
<feature type="region of interest" description="Disordered" evidence="2">
    <location>
        <begin position="1"/>
        <end position="63"/>
    </location>
</feature>
<proteinExistence type="predicted"/>
<dbReference type="Gene3D" id="6.10.140.1020">
    <property type="match status" value="1"/>
</dbReference>
<organism evidence="3 4">
    <name type="scientific">Marasmius crinis-equi</name>
    <dbReference type="NCBI Taxonomy" id="585013"/>
    <lineage>
        <taxon>Eukaryota</taxon>
        <taxon>Fungi</taxon>
        <taxon>Dikarya</taxon>
        <taxon>Basidiomycota</taxon>
        <taxon>Agaricomycotina</taxon>
        <taxon>Agaricomycetes</taxon>
        <taxon>Agaricomycetidae</taxon>
        <taxon>Agaricales</taxon>
        <taxon>Marasmiineae</taxon>
        <taxon>Marasmiaceae</taxon>
        <taxon>Marasmius</taxon>
    </lineage>
</organism>
<reference evidence="3 4" key="1">
    <citation type="submission" date="2024-02" db="EMBL/GenBank/DDBJ databases">
        <title>A draft genome for the cacao thread blight pathogen Marasmius crinis-equi.</title>
        <authorList>
            <person name="Cohen S.P."/>
            <person name="Baruah I.K."/>
            <person name="Amoako-Attah I."/>
            <person name="Bukari Y."/>
            <person name="Meinhardt L.W."/>
            <person name="Bailey B.A."/>
        </authorList>
    </citation>
    <scope>NUCLEOTIDE SEQUENCE [LARGE SCALE GENOMIC DNA]</scope>
    <source>
        <strain evidence="3 4">GH-76</strain>
    </source>
</reference>
<evidence type="ECO:0000313" key="4">
    <source>
        <dbReference type="Proteomes" id="UP001465976"/>
    </source>
</evidence>
<keyword evidence="4" id="KW-1185">Reference proteome</keyword>
<evidence type="ECO:0000313" key="3">
    <source>
        <dbReference type="EMBL" id="KAL0581948.1"/>
    </source>
</evidence>
<feature type="compositionally biased region" description="Low complexity" evidence="2">
    <location>
        <begin position="292"/>
        <end position="303"/>
    </location>
</feature>
<accession>A0ABR3G2A9</accession>
<gene>
    <name evidence="3" type="ORF">V5O48_000005</name>
</gene>
<feature type="compositionally biased region" description="Pro residues" evidence="2">
    <location>
        <begin position="256"/>
        <end position="269"/>
    </location>
</feature>
<name>A0ABR3G2A9_9AGAR</name>
<feature type="compositionally biased region" description="Low complexity" evidence="2">
    <location>
        <begin position="491"/>
        <end position="509"/>
    </location>
</feature>
<sequence>MSTLDDTDSDAFPGAANLTSSPTCANTLPDMFSGPHFGDMTPSQSSVTENHSSGHATSPRVSKAGSKYVFPDYSILQSRTSSSSLSAGRTYDREDQEDITPPSHMSTSLNVDPKNAKLSQVSDFVRDEAEELVIAVRAPDSMDPDILYLTSNQHSNDFPKHMESSTATNQSLGDIQDLKPETGSQCDTDQGVSEPGVISPESVDGEDQPDQSITYEQSDSRTQDTFVWDPAYEDHDLPTSSPPLDPTSSPLLNPVSSPPLGPSSSPPLDPISSPRSYLVSSPPPTSSPHIFSSPCLSSQPSESTIPEINLDPVIDLNEVRKSELLAEDTPLLASSRAADALSSLFEDQHASLLSVSLPFPFASNVLRSNSDKNAPQEMQVLSSDGIPLPNSNSITLSSPSSSLSPNLTSQEQDSLPTLVPQPSSPLPSPIAVSSNDIRSPSPNPITSSPLSSSSNFFLQEYGSLPASTPRSSSPLPYPKTSSDLIPSPVASDLSHSWSLDPPSSSSHGSTIKPDAEALSSTPHKDDEPKPDNLSGPPNALPEAEKTLNSRLPLTPAPKRPTFASQNKTYKKLATPFRPPVMTVPKKEDYAKPAMTVVAFTATPTPRATLLPASTKPSPDLQALKAKENEKRNAFVSDKKKHRTVRAGAQFKSPLTAAAAASAGKSSIRLTPSIQMLERKVQLLKRAVKVKNEQEEETLKDLIKTWTEAGREVSYELFELAREREGSAPASGGSWGGGGIRKFEDSWGWSTQEGAKRVKTEDVDGNWGWTTSDSTMSEGGQEVEVIDADEEPEPDAKDDYEEEDKPEATIGTMLRQLGVDPNIFGWDDNESTFVDK</sequence>
<feature type="region of interest" description="Disordered" evidence="2">
    <location>
        <begin position="750"/>
        <end position="806"/>
    </location>
</feature>
<comment type="caution">
    <text evidence="3">The sequence shown here is derived from an EMBL/GenBank/DDBJ whole genome shotgun (WGS) entry which is preliminary data.</text>
</comment>
<dbReference type="EMBL" id="JBAHYK010000001">
    <property type="protein sequence ID" value="KAL0581948.1"/>
    <property type="molecule type" value="Genomic_DNA"/>
</dbReference>
<feature type="coiled-coil region" evidence="1">
    <location>
        <begin position="673"/>
        <end position="704"/>
    </location>
</feature>
<feature type="region of interest" description="Disordered" evidence="2">
    <location>
        <begin position="143"/>
        <end position="305"/>
    </location>
</feature>
<keyword evidence="1" id="KW-0175">Coiled coil</keyword>
<feature type="region of interest" description="Disordered" evidence="2">
    <location>
        <begin position="382"/>
        <end position="583"/>
    </location>
</feature>
<feature type="compositionally biased region" description="Polar residues" evidence="2">
    <location>
        <begin position="41"/>
        <end position="60"/>
    </location>
</feature>
<evidence type="ECO:0000256" key="1">
    <source>
        <dbReference type="SAM" id="Coils"/>
    </source>
</evidence>
<protein>
    <submittedName>
        <fullName evidence="3">Uncharacterized protein</fullName>
    </submittedName>
</protein>
<feature type="compositionally biased region" description="Polar residues" evidence="2">
    <location>
        <begin position="767"/>
        <end position="777"/>
    </location>
</feature>
<feature type="compositionally biased region" description="Polar residues" evidence="2">
    <location>
        <begin position="164"/>
        <end position="173"/>
    </location>
</feature>
<dbReference type="Proteomes" id="UP001465976">
    <property type="component" value="Unassembled WGS sequence"/>
</dbReference>
<feature type="compositionally biased region" description="Polar residues" evidence="2">
    <location>
        <begin position="182"/>
        <end position="191"/>
    </location>
</feature>
<feature type="compositionally biased region" description="Polar residues" evidence="2">
    <location>
        <begin position="17"/>
        <end position="26"/>
    </location>
</feature>
<feature type="compositionally biased region" description="Acidic residues" evidence="2">
    <location>
        <begin position="783"/>
        <end position="804"/>
    </location>
</feature>
<feature type="compositionally biased region" description="Low complexity" evidence="2">
    <location>
        <begin position="444"/>
        <end position="454"/>
    </location>
</feature>
<feature type="compositionally biased region" description="Polar residues" evidence="2">
    <location>
        <begin position="465"/>
        <end position="484"/>
    </location>
</feature>